<dbReference type="PROSITE" id="PS50096">
    <property type="entry name" value="IQ"/>
    <property type="match status" value="1"/>
</dbReference>
<evidence type="ECO:0000256" key="1">
    <source>
        <dbReference type="SAM" id="MobiDB-lite"/>
    </source>
</evidence>
<dbReference type="AlphaFoldDB" id="A0A7S0QA62"/>
<feature type="compositionally biased region" description="Pro residues" evidence="1">
    <location>
        <begin position="358"/>
        <end position="367"/>
    </location>
</feature>
<evidence type="ECO:0000313" key="2">
    <source>
        <dbReference type="EMBL" id="CAD8619017.1"/>
    </source>
</evidence>
<feature type="region of interest" description="Disordered" evidence="1">
    <location>
        <begin position="1"/>
        <end position="35"/>
    </location>
</feature>
<protein>
    <submittedName>
        <fullName evidence="2">Uncharacterized protein</fullName>
    </submittedName>
</protein>
<reference evidence="2" key="1">
    <citation type="submission" date="2021-01" db="EMBL/GenBank/DDBJ databases">
        <authorList>
            <person name="Corre E."/>
            <person name="Pelletier E."/>
            <person name="Niang G."/>
            <person name="Scheremetjew M."/>
            <person name="Finn R."/>
            <person name="Kale V."/>
            <person name="Holt S."/>
            <person name="Cochrane G."/>
            <person name="Meng A."/>
            <person name="Brown T."/>
            <person name="Cohen L."/>
        </authorList>
    </citation>
    <scope>NUCLEOTIDE SEQUENCE</scope>
    <source>
        <strain evidence="2">PLY182g</strain>
    </source>
</reference>
<feature type="compositionally biased region" description="Low complexity" evidence="1">
    <location>
        <begin position="348"/>
        <end position="357"/>
    </location>
</feature>
<name>A0A7S0QA62_9EUKA</name>
<dbReference type="EMBL" id="HBEY01046685">
    <property type="protein sequence ID" value="CAD8619017.1"/>
    <property type="molecule type" value="Transcribed_RNA"/>
</dbReference>
<feature type="compositionally biased region" description="Basic and acidic residues" evidence="1">
    <location>
        <begin position="332"/>
        <end position="341"/>
    </location>
</feature>
<accession>A0A7S0QA62</accession>
<proteinExistence type="predicted"/>
<feature type="region of interest" description="Disordered" evidence="1">
    <location>
        <begin position="326"/>
        <end position="373"/>
    </location>
</feature>
<organism evidence="2">
    <name type="scientific">Coccolithus braarudii</name>
    <dbReference type="NCBI Taxonomy" id="221442"/>
    <lineage>
        <taxon>Eukaryota</taxon>
        <taxon>Haptista</taxon>
        <taxon>Haptophyta</taxon>
        <taxon>Prymnesiophyceae</taxon>
        <taxon>Coccolithales</taxon>
        <taxon>Coccolithaceae</taxon>
        <taxon>Coccolithus</taxon>
    </lineage>
</organism>
<sequence>MGLCGSKSLPDLANPNDIKLTGEDGMPQPSPIKQEQERQEVAATKMQAVVRGKSGRKVVPPLKQAPCNRYRVNVSAENFGDCLCGWPKANHSEVAFRSENAKGKRVDSFELRSKMEKKEKQACEEYRVNMAATNFGDCMCGRPRSEHTDIALTPVTPQKATTVDDKELRKKFVQKESADCVKYVLNMNSANFGECICGRPKAEHSVAALKNVNEASAKVNEAELRKKMTAKAKTDCLEFRLDMNPNAKFGQCVCGRPKQEHSDAALKVAEPSVAKKGFRKQDAEVRDLMIKKEFVSCTFYRLDVNPDAPFGQCVCGEPKARHSDLALSGKRMLAEKTKEETPPPPPLEVELPASPEQPVQPEPPPAESDPAKS</sequence>
<gene>
    <name evidence="2" type="ORF">CPEL01642_LOCUS22398</name>
</gene>